<feature type="chain" id="PRO_5012429377" description="NADH:ubiquinone oxidoreductase intermediate-associated protein 30 domain-containing protein" evidence="2">
    <location>
        <begin position="16"/>
        <end position="399"/>
    </location>
</feature>
<protein>
    <recommendedName>
        <fullName evidence="3">NADH:ubiquinone oxidoreductase intermediate-associated protein 30 domain-containing protein</fullName>
    </recommendedName>
</protein>
<keyword evidence="2" id="KW-0732">Signal</keyword>
<evidence type="ECO:0000259" key="3">
    <source>
        <dbReference type="Pfam" id="PF08547"/>
    </source>
</evidence>
<evidence type="ECO:0000256" key="1">
    <source>
        <dbReference type="SAM" id="MobiDB-lite"/>
    </source>
</evidence>
<dbReference type="KEGG" id="sre:PTSG_06708"/>
<keyword evidence="5" id="KW-1185">Reference proteome</keyword>
<feature type="region of interest" description="Disordered" evidence="1">
    <location>
        <begin position="64"/>
        <end position="208"/>
    </location>
</feature>
<reference evidence="4" key="1">
    <citation type="submission" date="2009-08" db="EMBL/GenBank/DDBJ databases">
        <title>Annotation of Salpingoeca rosetta.</title>
        <authorList>
            <consortium name="The Broad Institute Genome Sequencing Platform"/>
            <person name="Russ C."/>
            <person name="Cuomo C."/>
            <person name="Burger G."/>
            <person name="Gray M.W."/>
            <person name="Holland P.W.H."/>
            <person name="King N."/>
            <person name="Lang F.B.F."/>
            <person name="Roger A.J."/>
            <person name="Ruiz-Trillo I."/>
            <person name="Young S.K."/>
            <person name="Zeng Q."/>
            <person name="Gargeya S."/>
            <person name="Alvarado L."/>
            <person name="Berlin A."/>
            <person name="Chapman S.B."/>
            <person name="Chen Z."/>
            <person name="Freedman E."/>
            <person name="Gellesch M."/>
            <person name="Goldberg J."/>
            <person name="Griggs A."/>
            <person name="Gujja S."/>
            <person name="Heilman E."/>
            <person name="Heiman D."/>
            <person name="Howarth C."/>
            <person name="Mehta T."/>
            <person name="Neiman D."/>
            <person name="Pearson M."/>
            <person name="Roberts A."/>
            <person name="Saif S."/>
            <person name="Shea T."/>
            <person name="Shenoy N."/>
            <person name="Sisk P."/>
            <person name="Stolte C."/>
            <person name="Sykes S."/>
            <person name="White J."/>
            <person name="Yandava C."/>
            <person name="Haas B."/>
            <person name="Nusbaum C."/>
            <person name="Birren B."/>
        </authorList>
    </citation>
    <scope>NUCLEOTIDE SEQUENCE [LARGE SCALE GENOMIC DNA]</scope>
    <source>
        <strain evidence="4">ATCC 50818</strain>
    </source>
</reference>
<feature type="domain" description="NADH:ubiquinone oxidoreductase intermediate-associated protein 30" evidence="3">
    <location>
        <begin position="313"/>
        <end position="375"/>
    </location>
</feature>
<dbReference type="EMBL" id="GL832971">
    <property type="protein sequence ID" value="EGD75051.1"/>
    <property type="molecule type" value="Genomic_DNA"/>
</dbReference>
<feature type="signal peptide" evidence="2">
    <location>
        <begin position="1"/>
        <end position="15"/>
    </location>
</feature>
<dbReference type="AlphaFoldDB" id="F2UEK1"/>
<dbReference type="RefSeq" id="XP_004992104.1">
    <property type="nucleotide sequence ID" value="XM_004992047.1"/>
</dbReference>
<dbReference type="InParanoid" id="F2UEK1"/>
<evidence type="ECO:0000313" key="4">
    <source>
        <dbReference type="EMBL" id="EGD75051.1"/>
    </source>
</evidence>
<feature type="compositionally biased region" description="Low complexity" evidence="1">
    <location>
        <begin position="175"/>
        <end position="186"/>
    </location>
</feature>
<sequence>MLLTLLGMLANMVRALHTKTVRVSHRLTCISDGTERPLVGKSTCFHRLDVATLHWHGNLAAIRSSRPQPFGNTGSGQPRHQPEAFSPVSSPSSPLSSSSPASPSSFSPTSSSAESPAEPSSPTWSSAQHMTFHPVPTPLLPRRTYADAARNGRAQNGHATATHSGVVGKPEKEQQQQQQQQQQVQQIPPYGTATAFTPYAGSRGAGGDGDDGHVLVGFCQVTQELGADSVPSRAWGVCFTARASALNLVFAVIVHVDESHLQAYRRQKQREVQQELARLQRTPGRRRSSARTRRQPLSGRTRTSVGSIGNEARTRNTEGTIAYVAYFRPTTEFDSYCLRFSDFTANQRGRHLPDAPALKASAITRIGFSITRSTQTIEAEEGDVTPFDLYMKPAWHFVI</sequence>
<accession>F2UEK1</accession>
<dbReference type="Proteomes" id="UP000007799">
    <property type="component" value="Unassembled WGS sequence"/>
</dbReference>
<evidence type="ECO:0000313" key="5">
    <source>
        <dbReference type="Proteomes" id="UP000007799"/>
    </source>
</evidence>
<evidence type="ECO:0000256" key="2">
    <source>
        <dbReference type="SAM" id="SignalP"/>
    </source>
</evidence>
<feature type="compositionally biased region" description="Polar residues" evidence="1">
    <location>
        <begin position="153"/>
        <end position="163"/>
    </location>
</feature>
<proteinExistence type="predicted"/>
<feature type="compositionally biased region" description="Polar residues" evidence="1">
    <location>
        <begin position="65"/>
        <end position="78"/>
    </location>
</feature>
<dbReference type="Pfam" id="PF08547">
    <property type="entry name" value="CIA30"/>
    <property type="match status" value="1"/>
</dbReference>
<dbReference type="InterPro" id="IPR013857">
    <property type="entry name" value="NADH-UbQ_OxRdtase-assoc_prot30"/>
</dbReference>
<organism evidence="5">
    <name type="scientific">Salpingoeca rosetta (strain ATCC 50818 / BSB-021)</name>
    <dbReference type="NCBI Taxonomy" id="946362"/>
    <lineage>
        <taxon>Eukaryota</taxon>
        <taxon>Choanoflagellata</taxon>
        <taxon>Craspedida</taxon>
        <taxon>Salpingoecidae</taxon>
        <taxon>Salpingoeca</taxon>
    </lineage>
</organism>
<dbReference type="GeneID" id="16072657"/>
<feature type="compositionally biased region" description="Basic residues" evidence="1">
    <location>
        <begin position="283"/>
        <end position="294"/>
    </location>
</feature>
<feature type="compositionally biased region" description="Low complexity" evidence="1">
    <location>
        <begin position="83"/>
        <end position="127"/>
    </location>
</feature>
<gene>
    <name evidence="4" type="ORF">PTSG_06708</name>
</gene>
<name>F2UEK1_SALR5</name>
<feature type="compositionally biased region" description="Polar residues" evidence="1">
    <location>
        <begin position="298"/>
        <end position="307"/>
    </location>
</feature>
<feature type="region of interest" description="Disordered" evidence="1">
    <location>
        <begin position="273"/>
        <end position="312"/>
    </location>
</feature>